<keyword evidence="4" id="KW-0411">Iron-sulfur</keyword>
<dbReference type="GO" id="GO:0046872">
    <property type="term" value="F:metal ion binding"/>
    <property type="evidence" value="ECO:0007669"/>
    <property type="project" value="UniProtKB-KW"/>
</dbReference>
<dbReference type="InterPro" id="IPR051805">
    <property type="entry name" value="Dehydratase_Activator_Redct"/>
</dbReference>
<feature type="domain" description="DUF2229" evidence="6">
    <location>
        <begin position="670"/>
        <end position="889"/>
    </location>
</feature>
<dbReference type="Pfam" id="PF09989">
    <property type="entry name" value="DUF2229"/>
    <property type="match status" value="1"/>
</dbReference>
<keyword evidence="8" id="KW-1185">Reference proteome</keyword>
<dbReference type="GO" id="GO:0051536">
    <property type="term" value="F:iron-sulfur cluster binding"/>
    <property type="evidence" value="ECO:0007669"/>
    <property type="project" value="UniProtKB-KW"/>
</dbReference>
<feature type="domain" description="ATPase BadF/BadG/BcrA/BcrD type" evidence="5">
    <location>
        <begin position="322"/>
        <end position="576"/>
    </location>
</feature>
<dbReference type="SUPFAM" id="SSF53067">
    <property type="entry name" value="Actin-like ATPase domain"/>
    <property type="match status" value="2"/>
</dbReference>
<dbReference type="CDD" id="cd24035">
    <property type="entry name" value="ASKHA_NBD_O66634-like_rpt2"/>
    <property type="match status" value="1"/>
</dbReference>
<proteinExistence type="predicted"/>
<evidence type="ECO:0000256" key="4">
    <source>
        <dbReference type="ARBA" id="ARBA00023014"/>
    </source>
</evidence>
<dbReference type="OrthoDB" id="9802715at2"/>
<dbReference type="PANTHER" id="PTHR32329:SF4">
    <property type="entry name" value="ACTIVATOR OF 2-HYDROXYACYL-COA DEHYDRATASE"/>
    <property type="match status" value="1"/>
</dbReference>
<evidence type="ECO:0000259" key="5">
    <source>
        <dbReference type="Pfam" id="PF01869"/>
    </source>
</evidence>
<dbReference type="PANTHER" id="PTHR32329">
    <property type="entry name" value="BIFUNCTIONAL PROTEIN [INCLUDES 2-HYDROXYACYL-COA DEHYDRATASE (N-TER) AND ITS ACTIVATOR DOMAIN (C_TERM)-RELATED"/>
    <property type="match status" value="1"/>
</dbReference>
<feature type="domain" description="ATPase BadF/BadG/BcrA/BcrD type" evidence="5">
    <location>
        <begin position="7"/>
        <end position="253"/>
    </location>
</feature>
<reference evidence="7 8" key="1">
    <citation type="submission" date="2016-11" db="EMBL/GenBank/DDBJ databases">
        <authorList>
            <person name="Jaros S."/>
            <person name="Januszkiewicz K."/>
            <person name="Wedrychowicz H."/>
        </authorList>
    </citation>
    <scope>NUCLEOTIDE SEQUENCE [LARGE SCALE GENOMIC DNA]</scope>
    <source>
        <strain evidence="7 8">DSM 8605</strain>
    </source>
</reference>
<dbReference type="RefSeq" id="WP_073336448.1">
    <property type="nucleotide sequence ID" value="NZ_FQXM01000002.1"/>
</dbReference>
<organism evidence="7 8">
    <name type="scientific">Clostridium grantii DSM 8605</name>
    <dbReference type="NCBI Taxonomy" id="1121316"/>
    <lineage>
        <taxon>Bacteria</taxon>
        <taxon>Bacillati</taxon>
        <taxon>Bacillota</taxon>
        <taxon>Clostridia</taxon>
        <taxon>Eubacteriales</taxon>
        <taxon>Clostridiaceae</taxon>
        <taxon>Clostridium</taxon>
    </lineage>
</organism>
<protein>
    <submittedName>
        <fullName evidence="7">CoA-substrate-specific enzyme activase, putative</fullName>
    </submittedName>
</protein>
<dbReference type="InterPro" id="IPR002731">
    <property type="entry name" value="ATPase_BadF"/>
</dbReference>
<dbReference type="Gene3D" id="3.30.420.40">
    <property type="match status" value="4"/>
</dbReference>
<dbReference type="NCBIfam" id="TIGR00241">
    <property type="entry name" value="CoA_E_activ"/>
    <property type="match status" value="1"/>
</dbReference>
<comment type="cofactor">
    <cofactor evidence="1">
        <name>[4Fe-4S] cluster</name>
        <dbReference type="ChEBI" id="CHEBI:49883"/>
    </cofactor>
</comment>
<evidence type="ECO:0000256" key="2">
    <source>
        <dbReference type="ARBA" id="ARBA00022723"/>
    </source>
</evidence>
<gene>
    <name evidence="7" type="ORF">SAMN02745207_00403</name>
</gene>
<sequence length="1437" mass="161463">MKNLLHIGLDVGSTTIKVVVLDENDEILYCKYKRHLLAIKNCVNEIIEEIYKNFSDSYITLKVSGSSGLSVCKWLNVPFIQEVIACNLSVDKFIPQTDVAIELGGEDAKITFFKNDLEQRMNATCAGGTGSFIDQMACLLKTDAMGLNELSKKYKNIYPIASRCGVFAKSDIQPLLNEGAAKEDIAISIFQSIVTQTISGLACGRPIKGKIAFLGGPLYFLSELRQRFIATLNLVEKDIIFPENSHYFVAIGVALSSKECVPLKCEHFYENLTHFKENTEVEVTRLRPLFRNEKELKEFKTRHLMNKVSKAPLSNYNGNCYLGIDAGSTTTKVVLMGEEHEILYNYYGSNEGNPLKSVISIIKDLYSKLPHGAIIVKSAITGYGESLIKTALKLDIGEIETVAHYKAAERFCPGVDFILDIGGQDMKCLKVKNGVIQNIILNEACSSGCGSFIETFAKSLNLNIDEFSKKALFAKDPVDLGSRCTVFMNSRVKQAQKEKATVGDISAGLSYSIVNNALQKVIKIKNPEDLGEKIIVQGGTFHNNAVLRSFELILGREVVRPDISGIMGAYGCALIAKEKYSDGEKSSLLTKENLLNFKTSVHHRRCDLCLNNCFLTINNFGDGSSFVSGNRCERGTGSVHAINDIPNLYTYKYKRLFQYQPLEKNKAKATIGIPRVMNIYQNYPLWFTFLTELGFRVQLSPRSSKKIYEKGMETIPSESACYPVKLAHGHIASLVEKNVDMIFYPCVFYEKKEYQHTSNSLNCALVISYPEVIKNNMSILKEKKIKFIDPFVTLDNKNALSKVLYNTFKEYGFNKSQIDRALTVAWQENENFKEDLREKGEETLKYLKETGKKGIVLCGRPYHIDPEINHGIPEIITDLGMAVLTEDSVAHLGEITTPLRVVDQWTYHSRTYLAASFVSKTSNLEIVQLNSFGCGLDAVATEMVQEILERNNNIYTLIKIDEVNNLGAAKIRLRSLKAAMEERNNNCIEAKQVKEFPQRIIFTSLMKKNHTILAPQLSPIHFELLEEAIKSCGYNFKVLPNADEIVIKEGLRYVNNDTCYPSVIIVGQIITALKSQDYDTSNVSVIISQTGGVCRATNYIAIIRKALEDSGFGHVPVISLNGVGLERSPGFRITLPMINKMVMAILYGDLFMKLIYKTRPYEKNKGASEEIHSKWKRICIENISKGNFFNSKEIISGIVKDFDNLPLNHIKKPKIGLTGEIFVKFNPFSNNEIIKTVESEGGEVVVPDLIDFFLYCVFNANFKSKYLGKSKLKSLWANITISYIETSRRYFRKALQDSNRFHDSSTIHQLAQGAERILSLGNHAGEGWFLTAEMMELLENGVDNILCLQPFACLPNHVTGKGMLRALKENYPNSNILAIDYDPGASEVNQINRIKLMFSVALKNLERTKLNHIQNEEQKHGESIFKYMESKGMYQPK</sequence>
<dbReference type="EMBL" id="FQXM01000002">
    <property type="protein sequence ID" value="SHH19710.1"/>
    <property type="molecule type" value="Genomic_DNA"/>
</dbReference>
<keyword evidence="2" id="KW-0479">Metal-binding</keyword>
<name>A0A1M5R104_9CLOT</name>
<evidence type="ECO:0000259" key="6">
    <source>
        <dbReference type="Pfam" id="PF09989"/>
    </source>
</evidence>
<dbReference type="InterPro" id="IPR008275">
    <property type="entry name" value="CoA_E_activase_dom"/>
</dbReference>
<evidence type="ECO:0000256" key="3">
    <source>
        <dbReference type="ARBA" id="ARBA00023004"/>
    </source>
</evidence>
<evidence type="ECO:0000256" key="1">
    <source>
        <dbReference type="ARBA" id="ARBA00001966"/>
    </source>
</evidence>
<dbReference type="Proteomes" id="UP000184447">
    <property type="component" value="Unassembled WGS sequence"/>
</dbReference>
<dbReference type="InterPro" id="IPR018709">
    <property type="entry name" value="CoA_activase_DUF2229"/>
</dbReference>
<evidence type="ECO:0000313" key="8">
    <source>
        <dbReference type="Proteomes" id="UP000184447"/>
    </source>
</evidence>
<dbReference type="Pfam" id="PF01869">
    <property type="entry name" value="BcrAD_BadFG"/>
    <property type="match status" value="2"/>
</dbReference>
<dbReference type="STRING" id="1121316.SAMN02745207_00403"/>
<dbReference type="InterPro" id="IPR043129">
    <property type="entry name" value="ATPase_NBD"/>
</dbReference>
<evidence type="ECO:0000313" key="7">
    <source>
        <dbReference type="EMBL" id="SHH19710.1"/>
    </source>
</evidence>
<accession>A0A1M5R104</accession>
<keyword evidence="3" id="KW-0408">Iron</keyword>
<dbReference type="CDD" id="cd24034">
    <property type="entry name" value="ASKHA_NBD_O66634-like_rpt1"/>
    <property type="match status" value="1"/>
</dbReference>